<dbReference type="PANTHER" id="PTHR22142">
    <property type="match status" value="1"/>
</dbReference>
<evidence type="ECO:0000256" key="10">
    <source>
        <dbReference type="RuleBase" id="RU368011"/>
    </source>
</evidence>
<evidence type="ECO:0000256" key="5">
    <source>
        <dbReference type="ARBA" id="ARBA00022838"/>
    </source>
</evidence>
<keyword evidence="7 10" id="KW-0539">Nucleus</keyword>
<proteinExistence type="inferred from homology"/>
<dbReference type="CDD" id="cd11565">
    <property type="entry name" value="RWD_Spc24"/>
    <property type="match status" value="1"/>
</dbReference>
<keyword evidence="13" id="KW-1185">Reference proteome</keyword>
<dbReference type="GO" id="GO:0008017">
    <property type="term" value="F:microtubule binding"/>
    <property type="evidence" value="ECO:0007669"/>
    <property type="project" value="TreeGrafter"/>
</dbReference>
<name>A0A5C3ND41_9AGAM</name>
<evidence type="ECO:0000256" key="3">
    <source>
        <dbReference type="ARBA" id="ARBA00022618"/>
    </source>
</evidence>
<keyword evidence="5 10" id="KW-0995">Kinetochore</keyword>
<keyword evidence="4 10" id="KW-0498">Mitosis</keyword>
<dbReference type="OrthoDB" id="3344830at2759"/>
<keyword evidence="2 10" id="KW-0158">Chromosome</keyword>
<gene>
    <name evidence="12" type="ORF">OE88DRAFT_1654001</name>
</gene>
<evidence type="ECO:0000256" key="6">
    <source>
        <dbReference type="ARBA" id="ARBA00023054"/>
    </source>
</evidence>
<evidence type="ECO:0000313" key="12">
    <source>
        <dbReference type="EMBL" id="TFK55243.1"/>
    </source>
</evidence>
<evidence type="ECO:0000256" key="4">
    <source>
        <dbReference type="ARBA" id="ARBA00022776"/>
    </source>
</evidence>
<dbReference type="GO" id="GO:0051301">
    <property type="term" value="P:cell division"/>
    <property type="evidence" value="ECO:0007669"/>
    <property type="project" value="UniProtKB-UniRule"/>
</dbReference>
<dbReference type="GO" id="GO:0007059">
    <property type="term" value="P:chromosome segregation"/>
    <property type="evidence" value="ECO:0007669"/>
    <property type="project" value="TreeGrafter"/>
</dbReference>
<evidence type="ECO:0000256" key="8">
    <source>
        <dbReference type="ARBA" id="ARBA00023306"/>
    </source>
</evidence>
<comment type="subunit">
    <text evidence="10">Component of the NDC80 complex.</text>
</comment>
<organism evidence="12 13">
    <name type="scientific">Heliocybe sulcata</name>
    <dbReference type="NCBI Taxonomy" id="5364"/>
    <lineage>
        <taxon>Eukaryota</taxon>
        <taxon>Fungi</taxon>
        <taxon>Dikarya</taxon>
        <taxon>Basidiomycota</taxon>
        <taxon>Agaricomycotina</taxon>
        <taxon>Agaricomycetes</taxon>
        <taxon>Gloeophyllales</taxon>
        <taxon>Gloeophyllaceae</taxon>
        <taxon>Heliocybe</taxon>
    </lineage>
</organism>
<evidence type="ECO:0000256" key="2">
    <source>
        <dbReference type="ARBA" id="ARBA00022454"/>
    </source>
</evidence>
<evidence type="ECO:0000256" key="1">
    <source>
        <dbReference type="ARBA" id="ARBA00007804"/>
    </source>
</evidence>
<evidence type="ECO:0000256" key="11">
    <source>
        <dbReference type="SAM" id="Coils"/>
    </source>
</evidence>
<comment type="function">
    <text evidence="10">Acts as a component of the essential kinetochore-associated NDC80 complex, which is required for chromosome segregation and spindle checkpoint activity.</text>
</comment>
<evidence type="ECO:0000313" key="13">
    <source>
        <dbReference type="Proteomes" id="UP000305948"/>
    </source>
</evidence>
<comment type="similarity">
    <text evidence="1 10">Belongs to the SPC24 family.</text>
</comment>
<keyword evidence="9 10" id="KW-0137">Centromere</keyword>
<comment type="subcellular location">
    <subcellularLocation>
        <location evidence="10">Nucleus</location>
    </subcellularLocation>
    <subcellularLocation>
        <location evidence="10">Chromosome</location>
        <location evidence="10">Centromere</location>
        <location evidence="10">Kinetochore</location>
    </subcellularLocation>
</comment>
<dbReference type="STRING" id="5364.A0A5C3ND41"/>
<accession>A0A5C3ND41</accession>
<dbReference type="InterPro" id="IPR013252">
    <property type="entry name" value="Ndc80_Spc24"/>
</dbReference>
<dbReference type="Pfam" id="PF08286">
    <property type="entry name" value="Spc24"/>
    <property type="match status" value="1"/>
</dbReference>
<dbReference type="PANTHER" id="PTHR22142:SF2">
    <property type="entry name" value="KINETOCHORE PROTEIN SPC24"/>
    <property type="match status" value="1"/>
</dbReference>
<keyword evidence="8 10" id="KW-0131">Cell cycle</keyword>
<dbReference type="EMBL" id="ML213505">
    <property type="protein sequence ID" value="TFK55243.1"/>
    <property type="molecule type" value="Genomic_DNA"/>
</dbReference>
<keyword evidence="6 11" id="KW-0175">Coiled coil</keyword>
<evidence type="ECO:0000256" key="9">
    <source>
        <dbReference type="ARBA" id="ARBA00023328"/>
    </source>
</evidence>
<dbReference type="Proteomes" id="UP000305948">
    <property type="component" value="Unassembled WGS sequence"/>
</dbReference>
<evidence type="ECO:0000256" key="7">
    <source>
        <dbReference type="ARBA" id="ARBA00023242"/>
    </source>
</evidence>
<dbReference type="GO" id="GO:0031262">
    <property type="term" value="C:Ndc80 complex"/>
    <property type="evidence" value="ECO:0007669"/>
    <property type="project" value="TreeGrafter"/>
</dbReference>
<sequence>MANVNLRETILEIRKMKANMNPEADFMTIYAAERDMTETEASRKKEIDQANSDLKSLAKLLDAARTSSTRPKSQPTPQQHAAHISSLEDTKLSLGKAINDAESQLAYKEAELAQLKEEARRLEESDPATEHENELDGTALRLAVFRGIGFEPVVDERGSITKMLVRAASGDVHCVKFDNSMSNHEFADMLWELVVS</sequence>
<dbReference type="AlphaFoldDB" id="A0A5C3ND41"/>
<keyword evidence="3 10" id="KW-0132">Cell division</keyword>
<feature type="coiled-coil region" evidence="11">
    <location>
        <begin position="98"/>
        <end position="132"/>
    </location>
</feature>
<dbReference type="GO" id="GO:0005634">
    <property type="term" value="C:nucleus"/>
    <property type="evidence" value="ECO:0007669"/>
    <property type="project" value="UniProtKB-SubCell"/>
</dbReference>
<protein>
    <recommendedName>
        <fullName evidence="10">Kinetochore protein Spc24</fullName>
    </recommendedName>
</protein>
<reference evidence="12 13" key="1">
    <citation type="journal article" date="2019" name="Nat. Ecol. Evol.">
        <title>Megaphylogeny resolves global patterns of mushroom evolution.</title>
        <authorList>
            <person name="Varga T."/>
            <person name="Krizsan K."/>
            <person name="Foldi C."/>
            <person name="Dima B."/>
            <person name="Sanchez-Garcia M."/>
            <person name="Sanchez-Ramirez S."/>
            <person name="Szollosi G.J."/>
            <person name="Szarkandi J.G."/>
            <person name="Papp V."/>
            <person name="Albert L."/>
            <person name="Andreopoulos W."/>
            <person name="Angelini C."/>
            <person name="Antonin V."/>
            <person name="Barry K.W."/>
            <person name="Bougher N.L."/>
            <person name="Buchanan P."/>
            <person name="Buyck B."/>
            <person name="Bense V."/>
            <person name="Catcheside P."/>
            <person name="Chovatia M."/>
            <person name="Cooper J."/>
            <person name="Damon W."/>
            <person name="Desjardin D."/>
            <person name="Finy P."/>
            <person name="Geml J."/>
            <person name="Haridas S."/>
            <person name="Hughes K."/>
            <person name="Justo A."/>
            <person name="Karasinski D."/>
            <person name="Kautmanova I."/>
            <person name="Kiss B."/>
            <person name="Kocsube S."/>
            <person name="Kotiranta H."/>
            <person name="LaButti K.M."/>
            <person name="Lechner B.E."/>
            <person name="Liimatainen K."/>
            <person name="Lipzen A."/>
            <person name="Lukacs Z."/>
            <person name="Mihaltcheva S."/>
            <person name="Morgado L.N."/>
            <person name="Niskanen T."/>
            <person name="Noordeloos M.E."/>
            <person name="Ohm R.A."/>
            <person name="Ortiz-Santana B."/>
            <person name="Ovrebo C."/>
            <person name="Racz N."/>
            <person name="Riley R."/>
            <person name="Savchenko A."/>
            <person name="Shiryaev A."/>
            <person name="Soop K."/>
            <person name="Spirin V."/>
            <person name="Szebenyi C."/>
            <person name="Tomsovsky M."/>
            <person name="Tulloss R.E."/>
            <person name="Uehling J."/>
            <person name="Grigoriev I.V."/>
            <person name="Vagvolgyi C."/>
            <person name="Papp T."/>
            <person name="Martin F.M."/>
            <person name="Miettinen O."/>
            <person name="Hibbett D.S."/>
            <person name="Nagy L.G."/>
        </authorList>
    </citation>
    <scope>NUCLEOTIDE SEQUENCE [LARGE SCALE GENOMIC DNA]</scope>
    <source>
        <strain evidence="12 13">OMC1185</strain>
    </source>
</reference>